<protein>
    <submittedName>
        <fullName evidence="10">TolC family outer membrane protein</fullName>
    </submittedName>
</protein>
<evidence type="ECO:0000256" key="2">
    <source>
        <dbReference type="ARBA" id="ARBA00007613"/>
    </source>
</evidence>
<keyword evidence="3" id="KW-0813">Transport</keyword>
<evidence type="ECO:0000313" key="11">
    <source>
        <dbReference type="Proteomes" id="UP000321039"/>
    </source>
</evidence>
<dbReference type="RefSeq" id="WP_148068160.1">
    <property type="nucleotide sequence ID" value="NZ_VRZA01000003.1"/>
</dbReference>
<comment type="similarity">
    <text evidence="2">Belongs to the outer membrane factor (OMF) (TC 1.B.17) family.</text>
</comment>
<feature type="region of interest" description="Disordered" evidence="8">
    <location>
        <begin position="456"/>
        <end position="478"/>
    </location>
</feature>
<evidence type="ECO:0000313" key="10">
    <source>
        <dbReference type="EMBL" id="TXS93818.1"/>
    </source>
</evidence>
<feature type="chain" id="PRO_5022733236" evidence="9">
    <location>
        <begin position="23"/>
        <end position="478"/>
    </location>
</feature>
<dbReference type="Proteomes" id="UP000321039">
    <property type="component" value="Unassembled WGS sequence"/>
</dbReference>
<feature type="region of interest" description="Disordered" evidence="8">
    <location>
        <begin position="299"/>
        <end position="318"/>
    </location>
</feature>
<dbReference type="PANTHER" id="PTHR30026">
    <property type="entry name" value="OUTER MEMBRANE PROTEIN TOLC"/>
    <property type="match status" value="1"/>
</dbReference>
<keyword evidence="7" id="KW-0998">Cell outer membrane</keyword>
<evidence type="ECO:0000256" key="5">
    <source>
        <dbReference type="ARBA" id="ARBA00022692"/>
    </source>
</evidence>
<keyword evidence="4" id="KW-1134">Transmembrane beta strand</keyword>
<organism evidence="10 11">
    <name type="scientific">Parahaliea maris</name>
    <dbReference type="NCBI Taxonomy" id="2716870"/>
    <lineage>
        <taxon>Bacteria</taxon>
        <taxon>Pseudomonadati</taxon>
        <taxon>Pseudomonadota</taxon>
        <taxon>Gammaproteobacteria</taxon>
        <taxon>Cellvibrionales</taxon>
        <taxon>Halieaceae</taxon>
        <taxon>Parahaliea</taxon>
    </lineage>
</organism>
<accession>A0A5C8ZZB0</accession>
<comment type="subcellular location">
    <subcellularLocation>
        <location evidence="1">Cell outer membrane</location>
    </subcellularLocation>
</comment>
<keyword evidence="9" id="KW-0732">Signal</keyword>
<dbReference type="InterPro" id="IPR051906">
    <property type="entry name" value="TolC-like"/>
</dbReference>
<dbReference type="GO" id="GO:0009279">
    <property type="term" value="C:cell outer membrane"/>
    <property type="evidence" value="ECO:0007669"/>
    <property type="project" value="UniProtKB-SubCell"/>
</dbReference>
<dbReference type="NCBIfam" id="TIGR01844">
    <property type="entry name" value="type_I_sec_TolC"/>
    <property type="match status" value="1"/>
</dbReference>
<evidence type="ECO:0000256" key="4">
    <source>
        <dbReference type="ARBA" id="ARBA00022452"/>
    </source>
</evidence>
<dbReference type="Gene3D" id="1.20.1600.10">
    <property type="entry name" value="Outer membrane efflux proteins (OEP)"/>
    <property type="match status" value="1"/>
</dbReference>
<dbReference type="AlphaFoldDB" id="A0A5C8ZZB0"/>
<evidence type="ECO:0000256" key="7">
    <source>
        <dbReference type="ARBA" id="ARBA00023237"/>
    </source>
</evidence>
<dbReference type="GO" id="GO:0015288">
    <property type="term" value="F:porin activity"/>
    <property type="evidence" value="ECO:0007669"/>
    <property type="project" value="TreeGrafter"/>
</dbReference>
<evidence type="ECO:0000256" key="6">
    <source>
        <dbReference type="ARBA" id="ARBA00023136"/>
    </source>
</evidence>
<reference evidence="10 11" key="1">
    <citation type="submission" date="2019-08" db="EMBL/GenBank/DDBJ databases">
        <title>Parahaliea maris sp. nov., isolated from the surface seawater.</title>
        <authorList>
            <person name="Liu Y."/>
        </authorList>
    </citation>
    <scope>NUCLEOTIDE SEQUENCE [LARGE SCALE GENOMIC DNA]</scope>
    <source>
        <strain evidence="10 11">HSLHS9</strain>
    </source>
</reference>
<dbReference type="InterPro" id="IPR010130">
    <property type="entry name" value="T1SS_OMP_TolC"/>
</dbReference>
<keyword evidence="6" id="KW-0472">Membrane</keyword>
<dbReference type="Pfam" id="PF02321">
    <property type="entry name" value="OEP"/>
    <property type="match status" value="2"/>
</dbReference>
<dbReference type="GO" id="GO:0015562">
    <property type="term" value="F:efflux transmembrane transporter activity"/>
    <property type="evidence" value="ECO:0007669"/>
    <property type="project" value="InterPro"/>
</dbReference>
<dbReference type="SUPFAM" id="SSF56954">
    <property type="entry name" value="Outer membrane efflux proteins (OEP)"/>
    <property type="match status" value="1"/>
</dbReference>
<evidence type="ECO:0000256" key="3">
    <source>
        <dbReference type="ARBA" id="ARBA00022448"/>
    </source>
</evidence>
<feature type="signal peptide" evidence="9">
    <location>
        <begin position="1"/>
        <end position="22"/>
    </location>
</feature>
<proteinExistence type="inferred from homology"/>
<dbReference type="EMBL" id="VRZA01000003">
    <property type="protein sequence ID" value="TXS93818.1"/>
    <property type="molecule type" value="Genomic_DNA"/>
</dbReference>
<evidence type="ECO:0000256" key="9">
    <source>
        <dbReference type="SAM" id="SignalP"/>
    </source>
</evidence>
<dbReference type="GO" id="GO:1990281">
    <property type="term" value="C:efflux pump complex"/>
    <property type="evidence" value="ECO:0007669"/>
    <property type="project" value="TreeGrafter"/>
</dbReference>
<feature type="compositionally biased region" description="Low complexity" evidence="8">
    <location>
        <begin position="466"/>
        <end position="478"/>
    </location>
</feature>
<dbReference type="InterPro" id="IPR003423">
    <property type="entry name" value="OMP_efflux"/>
</dbReference>
<sequence length="478" mass="52772">MKPTRLALLALSLSIAANTANAESLRDIYELALENDAQLKAEQAQYRANLENENLGRAALLPQINASYDYSSSDQDRTGESVGITEDGTFGRFDTFTNTDTDTDGYQVSLNQAIFDLPAWFTFQSGKEFTRQAEATFAANQQNLIVRVVEAYLGVLRAQDNLAASKAAERAFERQLEQTQQRFEVGLIAITDVYEAQAAYDLSRVNRIVDENNVSVALETLSVLTGQHHDTLDVLSANFDVKTPEPMDRSAWVDFALQNNFNLQAARYAEEVARNSAKANKFEHAPKVVGSYAYSDYSTDGELTRRPSTEFDTSPDNDTELSQWQISLQVPLFSGGAVSANRRQAAEQFNASRENRINLARNTVTNTRSLHMTVVSDVSRVAARKQSIVSSRSALDATQAGYEVGTRNVVDVLNAQNTLFAAQRDYANSRYDYVLDMLRLKEQAGLLSPEDVYRLDEALEEPPAPTASTTGTTGSSTP</sequence>
<gene>
    <name evidence="10" type="ORF">FV139_09275</name>
</gene>
<evidence type="ECO:0000256" key="8">
    <source>
        <dbReference type="SAM" id="MobiDB-lite"/>
    </source>
</evidence>
<evidence type="ECO:0000256" key="1">
    <source>
        <dbReference type="ARBA" id="ARBA00004442"/>
    </source>
</evidence>
<keyword evidence="11" id="KW-1185">Reference proteome</keyword>
<comment type="caution">
    <text evidence="10">The sequence shown here is derived from an EMBL/GenBank/DDBJ whole genome shotgun (WGS) entry which is preliminary data.</text>
</comment>
<name>A0A5C8ZZB0_9GAMM</name>
<dbReference type="PANTHER" id="PTHR30026:SF20">
    <property type="entry name" value="OUTER MEMBRANE PROTEIN TOLC"/>
    <property type="match status" value="1"/>
</dbReference>
<keyword evidence="5" id="KW-0812">Transmembrane</keyword>